<reference evidence="6 7" key="1">
    <citation type="journal article" date="2014" name="Mol. Plant">
        <title>Chromosome Scale Genome Assembly and Transcriptome Profiling of Nannochloropsis gaditana in Nitrogen Depletion.</title>
        <authorList>
            <person name="Corteggiani Carpinelli E."/>
            <person name="Telatin A."/>
            <person name="Vitulo N."/>
            <person name="Forcato C."/>
            <person name="D'Angelo M."/>
            <person name="Schiavon R."/>
            <person name="Vezzi A."/>
            <person name="Giacometti G.M."/>
            <person name="Morosinotto T."/>
            <person name="Valle G."/>
        </authorList>
    </citation>
    <scope>NUCLEOTIDE SEQUENCE [LARGE SCALE GENOMIC DNA]</scope>
    <source>
        <strain evidence="6 7">B-31</strain>
    </source>
</reference>
<keyword evidence="3" id="KW-0963">Cytoplasm</keyword>
<evidence type="ECO:0000313" key="7">
    <source>
        <dbReference type="Proteomes" id="UP000019335"/>
    </source>
</evidence>
<keyword evidence="7" id="KW-1185">Reference proteome</keyword>
<gene>
    <name evidence="6" type="ORF">Naga_101124g2</name>
</gene>
<proteinExistence type="predicted"/>
<dbReference type="GO" id="GO:0008180">
    <property type="term" value="C:COP9 signalosome"/>
    <property type="evidence" value="ECO:0007669"/>
    <property type="project" value="TreeGrafter"/>
</dbReference>
<sequence>MVAVHAAVAEIQSMASQADRTSRQKCKYTELLTELMDSFIPPSSSSAPTTSLVSFVSEMKALVDHLLSPQVSTLVSRSVFAHLGQSLLERLPRQGKYACSEEQLQALQDVAEYALEQGGSHTQAFEEADASVREFLFEHLKAQGCYRSAASVLAGMNMDASTRPLSEDAKADTYVKIAETFLVEDQAVEAEAFVNRASGLMEAVTDYWVQLRYRVTYAKVLDANRKFLEAALRYHELSQTQRREVPEEELLLLLGRAVTCAILGKAGPQ</sequence>
<dbReference type="EMBL" id="AZIL01002187">
    <property type="protein sequence ID" value="EWM22511.1"/>
    <property type="molecule type" value="Genomic_DNA"/>
</dbReference>
<evidence type="ECO:0000313" key="6">
    <source>
        <dbReference type="EMBL" id="EWM22511.1"/>
    </source>
</evidence>
<feature type="non-terminal residue" evidence="6">
    <location>
        <position position="269"/>
    </location>
</feature>
<feature type="domain" description="PSMD12/CSN4-like N-terminal" evidence="5">
    <location>
        <begin position="125"/>
        <end position="241"/>
    </location>
</feature>
<evidence type="ECO:0000256" key="2">
    <source>
        <dbReference type="ARBA" id="ARBA00004496"/>
    </source>
</evidence>
<dbReference type="PANTHER" id="PTHR10855:SF2">
    <property type="entry name" value="COP9 SIGNALOSOME COMPLEX SUBUNIT 4"/>
    <property type="match status" value="1"/>
</dbReference>
<dbReference type="OrthoDB" id="295656at2759"/>
<organism evidence="6 7">
    <name type="scientific">Nannochloropsis gaditana</name>
    <dbReference type="NCBI Taxonomy" id="72520"/>
    <lineage>
        <taxon>Eukaryota</taxon>
        <taxon>Sar</taxon>
        <taxon>Stramenopiles</taxon>
        <taxon>Ochrophyta</taxon>
        <taxon>Eustigmatophyceae</taxon>
        <taxon>Eustigmatales</taxon>
        <taxon>Monodopsidaceae</taxon>
        <taxon>Nannochloropsis</taxon>
    </lineage>
</organism>
<keyword evidence="4" id="KW-0539">Nucleus</keyword>
<dbReference type="Proteomes" id="UP000019335">
    <property type="component" value="Unassembled WGS sequence"/>
</dbReference>
<dbReference type="PANTHER" id="PTHR10855">
    <property type="entry name" value="26S PROTEASOME NON-ATPASE REGULATORY SUBUNIT 12/COP9 SIGNALOSOME COMPLEX SUBUNIT 4"/>
    <property type="match status" value="1"/>
</dbReference>
<dbReference type="InterPro" id="IPR054559">
    <property type="entry name" value="PSMD12-CSN4-like_N"/>
</dbReference>
<accession>W7TQ54</accession>
<name>W7TQ54_9STRA</name>
<evidence type="ECO:0000256" key="4">
    <source>
        <dbReference type="ARBA" id="ARBA00023242"/>
    </source>
</evidence>
<comment type="caution">
    <text evidence="6">The sequence shown here is derived from an EMBL/GenBank/DDBJ whole genome shotgun (WGS) entry which is preliminary data.</text>
</comment>
<evidence type="ECO:0000256" key="1">
    <source>
        <dbReference type="ARBA" id="ARBA00004123"/>
    </source>
</evidence>
<dbReference type="GO" id="GO:0005829">
    <property type="term" value="C:cytosol"/>
    <property type="evidence" value="ECO:0007669"/>
    <property type="project" value="TreeGrafter"/>
</dbReference>
<dbReference type="InterPro" id="IPR040134">
    <property type="entry name" value="PSMD12/CSN4"/>
</dbReference>
<evidence type="ECO:0000256" key="3">
    <source>
        <dbReference type="ARBA" id="ARBA00022490"/>
    </source>
</evidence>
<comment type="subcellular location">
    <subcellularLocation>
        <location evidence="2">Cytoplasm</location>
    </subcellularLocation>
    <subcellularLocation>
        <location evidence="1">Nucleus</location>
    </subcellularLocation>
</comment>
<dbReference type="AlphaFoldDB" id="W7TQ54"/>
<protein>
    <submittedName>
        <fullName evidence="6">Cop9 signalosome complex subunit 4</fullName>
    </submittedName>
</protein>
<dbReference type="Pfam" id="PF22241">
    <property type="entry name" value="PSMD12-CSN4_N"/>
    <property type="match status" value="1"/>
</dbReference>
<evidence type="ECO:0000259" key="5">
    <source>
        <dbReference type="Pfam" id="PF22241"/>
    </source>
</evidence>